<protein>
    <submittedName>
        <fullName evidence="7">Translocation/assembly module TamB domain-containing protein</fullName>
    </submittedName>
</protein>
<evidence type="ECO:0000256" key="5">
    <source>
        <dbReference type="SAM" id="Phobius"/>
    </source>
</evidence>
<feature type="domain" description="Translocation and assembly module TamB C-terminal" evidence="6">
    <location>
        <begin position="1204"/>
        <end position="1658"/>
    </location>
</feature>
<proteinExistence type="predicted"/>
<dbReference type="GO" id="GO:0009306">
    <property type="term" value="P:protein secretion"/>
    <property type="evidence" value="ECO:0007669"/>
    <property type="project" value="InterPro"/>
</dbReference>
<dbReference type="EMBL" id="JAHESF010000034">
    <property type="protein sequence ID" value="MBT1700075.1"/>
    <property type="molecule type" value="Genomic_DNA"/>
</dbReference>
<keyword evidence="3 5" id="KW-1133">Transmembrane helix</keyword>
<keyword evidence="4 5" id="KW-0472">Membrane</keyword>
<name>A0AAP2GRJ9_9BACT</name>
<evidence type="ECO:0000256" key="3">
    <source>
        <dbReference type="ARBA" id="ARBA00022989"/>
    </source>
</evidence>
<keyword evidence="2 5" id="KW-0812">Transmembrane</keyword>
<evidence type="ECO:0000259" key="6">
    <source>
        <dbReference type="Pfam" id="PF04357"/>
    </source>
</evidence>
<evidence type="ECO:0000256" key="1">
    <source>
        <dbReference type="ARBA" id="ARBA00004167"/>
    </source>
</evidence>
<evidence type="ECO:0000256" key="4">
    <source>
        <dbReference type="ARBA" id="ARBA00023136"/>
    </source>
</evidence>
<dbReference type="RefSeq" id="WP_254168416.1">
    <property type="nucleotide sequence ID" value="NZ_JAHESF010000034.1"/>
</dbReference>
<organism evidence="7 8">
    <name type="scientific">Chryseosolibacter histidini</name>
    <dbReference type="NCBI Taxonomy" id="2782349"/>
    <lineage>
        <taxon>Bacteria</taxon>
        <taxon>Pseudomonadati</taxon>
        <taxon>Bacteroidota</taxon>
        <taxon>Cytophagia</taxon>
        <taxon>Cytophagales</taxon>
        <taxon>Chryseotaleaceae</taxon>
        <taxon>Chryseosolibacter</taxon>
    </lineage>
</organism>
<keyword evidence="8" id="KW-1185">Reference proteome</keyword>
<dbReference type="GO" id="GO:0005886">
    <property type="term" value="C:plasma membrane"/>
    <property type="evidence" value="ECO:0007669"/>
    <property type="project" value="InterPro"/>
</dbReference>
<reference evidence="7 8" key="1">
    <citation type="submission" date="2021-05" db="EMBL/GenBank/DDBJ databases">
        <title>A Polyphasic approach of four new species of the genus Ohtaekwangia: Ohtaekwangia histidinii sp. nov., Ohtaekwangia cretensis sp. nov., Ohtaekwangia indiensis sp. nov., Ohtaekwangia reichenbachii sp. nov. from diverse environment.</title>
        <authorList>
            <person name="Octaviana S."/>
        </authorList>
    </citation>
    <scope>NUCLEOTIDE SEQUENCE [LARGE SCALE GENOMIC DNA]</scope>
    <source>
        <strain evidence="7 8">PWU4</strain>
    </source>
</reference>
<comment type="caution">
    <text evidence="7">The sequence shown here is derived from an EMBL/GenBank/DDBJ whole genome shotgun (WGS) entry which is preliminary data.</text>
</comment>
<evidence type="ECO:0000256" key="2">
    <source>
        <dbReference type="ARBA" id="ARBA00022692"/>
    </source>
</evidence>
<feature type="transmembrane region" description="Helical" evidence="5">
    <location>
        <begin position="12"/>
        <end position="34"/>
    </location>
</feature>
<evidence type="ECO:0000313" key="7">
    <source>
        <dbReference type="EMBL" id="MBT1700075.1"/>
    </source>
</evidence>
<dbReference type="Proteomes" id="UP001319200">
    <property type="component" value="Unassembled WGS sequence"/>
</dbReference>
<evidence type="ECO:0000313" key="8">
    <source>
        <dbReference type="Proteomes" id="UP001319200"/>
    </source>
</evidence>
<dbReference type="PANTHER" id="PTHR36985">
    <property type="entry name" value="TRANSLOCATION AND ASSEMBLY MODULE SUBUNIT TAMB"/>
    <property type="match status" value="1"/>
</dbReference>
<gene>
    <name evidence="7" type="ORF">KK083_24520</name>
</gene>
<comment type="subcellular location">
    <subcellularLocation>
        <location evidence="1">Membrane</location>
        <topology evidence="1">Single-pass membrane protein</topology>
    </subcellularLocation>
</comment>
<accession>A0AAP2GRJ9</accession>
<dbReference type="InterPro" id="IPR007452">
    <property type="entry name" value="TamB_C"/>
</dbReference>
<dbReference type="PANTHER" id="PTHR36985:SF1">
    <property type="entry name" value="TRANSLOCATION AND ASSEMBLY MODULE SUBUNIT TAMB"/>
    <property type="match status" value="1"/>
</dbReference>
<sequence>MQHRAKKFLITTLKVVGWVVVSIVTLLMIVIAVVQIPAVQHKITQKAISFLQEKIGTPVALESLYISFPKNIVLKGLYLEDQAKDTLLYAGKLSVDTDLWALTRNEIQLNNINLENTTAYVKRNAGDSAFNYSYIMEAFAGDSTAVPDTLEQKGWDFSLEKITLEKINAHYHDQLAGNIADVRLGEFELEMDKFDLKNYVFGIESVTLADTRADFTQTKLSEAAATESAPDSAATLDLSFGEVSLKNIVANYTQQQTGQVIRLDLGETNLEADKIDLKNQVIALDEFSLHRTFIAYQQLSGKHAINGQAGSSAVSPMQASAAGKPAPAEKKRGWKLSLANLDLSDNSIQFYDFRKPHNRGSVDFDHLWITDLGIKAQDLALDGEDIRMKLENFSFREKSGFALRSLEADLKISTDSASIKNFVLLTDNSKLQLDANAGFESFEQLAETYPEATLRSEIKSSFIGLQDILYFNPALLDSLPLELHPQARINVDAIMNGTVNNLSIHHLVVKAFSDTYLKLKGHVVGLPDAEKMSMNLELDKFFTTRNDVLSILPDTLLPDSIAPPEWLNVNGVFKGNAKKAVFNSQLTTTIGSVDLKGDMNLDSASATRGFKAAASINDFNLGALLMQPQTIGKLNLQASINSQGLTKEEMTSAMEATVKSFEYQGYRYENFKLKGKVHNDVLEAHAALQDKNLAFAIDGDYNFQEEVPKYNFTFDLKDADFKALGLAERPLKARGTLDVNMATADFKILNGSLGIRKVAIFNGDALYAVDSLLFASIDQEGRSEIKIDSDILQGSFAGSINIFELPAVLREYFNTYYSLHDSVEQSYEAPQHFNFALKLRKTELITDILLPELTSFDPGEIKGEFDSKDKRLELKFDITKLQYGNIGVSSFLFSTNSDSSMLNYNVFVDKIRFDSLQIDGLEFNGSVAHDSIRTNVIVLDSLEQHKYVIGGTFFSRDKEFELQLSPREMVLNYEPWDVPRNNYIRFGGEKLVASNVTLSKGKEKIILESKPDPGTPLFVGFRELSLKNLMSMAAQDEPVSGILHGDINLFPEKDNFRFTSDIRISALTIADIPWGNLALKVEQNVTNRFDVDFSLMGDNNDVKANGYYTAGETAAMDLTASITRFNLAAIQPLTVGQVQNLKGILTGEMRVKGSPEKPDIDGSIRIRDTQFLSTYLNSQFNIKDESITFNNRGISFDKFQLVDERNNTATVNGMILTSDYRDFRFRLDLTARNFRLLNTVAKDNELFYGRIDIDANARIRGTTVNPSVDMEMSLNEGDHLTYIVPQSEAAVLEQQGIVKFVDKTFKADPFMKEVQRELADTIKSTFTGIDLTAKVELSDKETFTVIIDPTTNDQLTVKGNTTLTLQMDRSGDMQLSGRYEISEGTYNLSFYKFVKREFQIEKGSTMTWSGDPLNAAMDIHAIFKVETSPIDLLANQLQGTDPKESNQYKRRLPFLVYLNIGGQLLKPDITFRLDMPMEERNALGGNVYARLLDINTRESDLNKQVFALLILKRFIADNPFESQSGGSLAGTARSSVSKILTEQLNRLSENVKGVELSFDVKSYEDYSTGQAQGQTELQLGLSKTLLNDRLVVKVSGNIDVEGQNTNRDATDYIGDLALEYMLTDDGRFRITGFRNSNYDMIDGELIETGAGLIYIKDYNTLSELFKANAKTKN</sequence>
<dbReference type="Pfam" id="PF04357">
    <property type="entry name" value="TamB"/>
    <property type="match status" value="1"/>
</dbReference>